<keyword evidence="3" id="KW-1185">Reference proteome</keyword>
<gene>
    <name evidence="2" type="ORF">HG543_54305</name>
</gene>
<organism evidence="2 3">
    <name type="scientific">Pyxidicoccus fallax</name>
    <dbReference type="NCBI Taxonomy" id="394095"/>
    <lineage>
        <taxon>Bacteria</taxon>
        <taxon>Pseudomonadati</taxon>
        <taxon>Myxococcota</taxon>
        <taxon>Myxococcia</taxon>
        <taxon>Myxococcales</taxon>
        <taxon>Cystobacterineae</taxon>
        <taxon>Myxococcaceae</taxon>
        <taxon>Pyxidicoccus</taxon>
    </lineage>
</organism>
<evidence type="ECO:0000313" key="2">
    <source>
        <dbReference type="EMBL" id="NMO23766.1"/>
    </source>
</evidence>
<dbReference type="Proteomes" id="UP000518300">
    <property type="component" value="Unassembled WGS sequence"/>
</dbReference>
<protein>
    <submittedName>
        <fullName evidence="2">Uncharacterized protein</fullName>
    </submittedName>
</protein>
<feature type="transmembrane region" description="Helical" evidence="1">
    <location>
        <begin position="33"/>
        <end position="52"/>
    </location>
</feature>
<evidence type="ECO:0000313" key="3">
    <source>
        <dbReference type="Proteomes" id="UP000518300"/>
    </source>
</evidence>
<sequence>MSQFVAKWYTRASRVRIVIAKFDGRWKLPGGPYPIPELIALVAGLLATLFLLPRLGHPVLTGLIGITVTVMAVGAMRLMPYSPVPFGTRAHRVYRLY</sequence>
<dbReference type="AlphaFoldDB" id="A0A848M0W3"/>
<keyword evidence="1" id="KW-0472">Membrane</keyword>
<accession>A0A848M0W3</accession>
<evidence type="ECO:0000256" key="1">
    <source>
        <dbReference type="SAM" id="Phobius"/>
    </source>
</evidence>
<feature type="non-terminal residue" evidence="2">
    <location>
        <position position="97"/>
    </location>
</feature>
<name>A0A848M0W3_9BACT</name>
<comment type="caution">
    <text evidence="2">The sequence shown here is derived from an EMBL/GenBank/DDBJ whole genome shotgun (WGS) entry which is preliminary data.</text>
</comment>
<reference evidence="2 3" key="1">
    <citation type="submission" date="2020-04" db="EMBL/GenBank/DDBJ databases">
        <title>Draft genome of Pyxidicoccus fallax type strain.</title>
        <authorList>
            <person name="Whitworth D.E."/>
        </authorList>
    </citation>
    <scope>NUCLEOTIDE SEQUENCE [LARGE SCALE GENOMIC DNA]</scope>
    <source>
        <strain evidence="2 3">DSM 14698</strain>
    </source>
</reference>
<keyword evidence="1" id="KW-0812">Transmembrane</keyword>
<proteinExistence type="predicted"/>
<feature type="transmembrane region" description="Helical" evidence="1">
    <location>
        <begin position="59"/>
        <end position="79"/>
    </location>
</feature>
<dbReference type="EMBL" id="JABBJJ010000820">
    <property type="protein sequence ID" value="NMO23766.1"/>
    <property type="molecule type" value="Genomic_DNA"/>
</dbReference>
<dbReference type="RefSeq" id="WP_211194842.1">
    <property type="nucleotide sequence ID" value="NZ_JABBJJ010000820.1"/>
</dbReference>
<keyword evidence="1" id="KW-1133">Transmembrane helix</keyword>